<feature type="transmembrane region" description="Helical" evidence="7">
    <location>
        <begin position="200"/>
        <end position="218"/>
    </location>
</feature>
<keyword evidence="6 7" id="KW-0472">Membrane</keyword>
<keyword evidence="7" id="KW-0256">Endoplasmic reticulum</keyword>
<dbReference type="AlphaFoldDB" id="A0AAN9UJ82"/>
<feature type="transmembrane region" description="Helical" evidence="7">
    <location>
        <begin position="233"/>
        <end position="255"/>
    </location>
</feature>
<feature type="transmembrane region" description="Helical" evidence="7">
    <location>
        <begin position="298"/>
        <end position="318"/>
    </location>
</feature>
<comment type="caution">
    <text evidence="9">The sequence shown here is derived from an EMBL/GenBank/DDBJ whole genome shotgun (WGS) entry which is preliminary data.</text>
</comment>
<evidence type="ECO:0000256" key="3">
    <source>
        <dbReference type="ARBA" id="ARBA00011182"/>
    </source>
</evidence>
<comment type="subunit">
    <text evidence="3 7">Homooligomer.</text>
</comment>
<name>A0AAN9UJ82_9PEZI</name>
<dbReference type="InterPro" id="IPR050186">
    <property type="entry name" value="TPT_transporter"/>
</dbReference>
<evidence type="ECO:0000256" key="5">
    <source>
        <dbReference type="ARBA" id="ARBA00022989"/>
    </source>
</evidence>
<evidence type="ECO:0000256" key="2">
    <source>
        <dbReference type="ARBA" id="ARBA00010425"/>
    </source>
</evidence>
<evidence type="ECO:0000256" key="8">
    <source>
        <dbReference type="SAM" id="MobiDB-lite"/>
    </source>
</evidence>
<evidence type="ECO:0000256" key="6">
    <source>
        <dbReference type="ARBA" id="ARBA00023136"/>
    </source>
</evidence>
<feature type="transmembrane region" description="Helical" evidence="7">
    <location>
        <begin position="143"/>
        <end position="161"/>
    </location>
</feature>
<dbReference type="GO" id="GO:0030659">
    <property type="term" value="C:cytoplasmic vesicle membrane"/>
    <property type="evidence" value="ECO:0007669"/>
    <property type="project" value="UniProtKB-SubCell"/>
</dbReference>
<keyword evidence="7" id="KW-0813">Transport</keyword>
<organism evidence="9 10">
    <name type="scientific">Diatrype stigma</name>
    <dbReference type="NCBI Taxonomy" id="117547"/>
    <lineage>
        <taxon>Eukaryota</taxon>
        <taxon>Fungi</taxon>
        <taxon>Dikarya</taxon>
        <taxon>Ascomycota</taxon>
        <taxon>Pezizomycotina</taxon>
        <taxon>Sordariomycetes</taxon>
        <taxon>Xylariomycetidae</taxon>
        <taxon>Xylariales</taxon>
        <taxon>Diatrypaceae</taxon>
        <taxon>Diatrype</taxon>
    </lineage>
</organism>
<evidence type="ECO:0000313" key="10">
    <source>
        <dbReference type="Proteomes" id="UP001320420"/>
    </source>
</evidence>
<feature type="compositionally biased region" description="Basic and acidic residues" evidence="8">
    <location>
        <begin position="7"/>
        <end position="38"/>
    </location>
</feature>
<protein>
    <recommendedName>
        <fullName evidence="7">GDP-mannose transporter</fullName>
        <shortName evidence="7">GMT</shortName>
    </recommendedName>
</protein>
<evidence type="ECO:0000313" key="9">
    <source>
        <dbReference type="EMBL" id="KAK7749244.1"/>
    </source>
</evidence>
<dbReference type="EMBL" id="JAKJXP020000076">
    <property type="protein sequence ID" value="KAK7749244.1"/>
    <property type="molecule type" value="Genomic_DNA"/>
</dbReference>
<keyword evidence="7" id="KW-0333">Golgi apparatus</keyword>
<feature type="transmembrane region" description="Helical" evidence="7">
    <location>
        <begin position="267"/>
        <end position="286"/>
    </location>
</feature>
<keyword evidence="7" id="KW-0762">Sugar transport</keyword>
<feature type="transmembrane region" description="Helical" evidence="7">
    <location>
        <begin position="173"/>
        <end position="193"/>
    </location>
</feature>
<feature type="region of interest" description="Disordered" evidence="8">
    <location>
        <begin position="1"/>
        <end position="50"/>
    </location>
</feature>
<keyword evidence="7" id="KW-0968">Cytoplasmic vesicle</keyword>
<keyword evidence="10" id="KW-1185">Reference proteome</keyword>
<keyword evidence="4 7" id="KW-0812">Transmembrane</keyword>
<dbReference type="Proteomes" id="UP001320420">
    <property type="component" value="Unassembled WGS sequence"/>
</dbReference>
<dbReference type="GO" id="GO:0000139">
    <property type="term" value="C:Golgi membrane"/>
    <property type="evidence" value="ECO:0007669"/>
    <property type="project" value="UniProtKB-SubCell"/>
</dbReference>
<sequence>MATSSARSEHRSSIELMRKGDHDDVERADSYDSAENDRISQNTVVDADNSIDENEGDHLLEKDQAHQMSQAPPPKISTFSAVTWMIVNTLATIGIVFTNKAIFSFEPLKLVQLTFAGFHFFITWLTLYTLSRPSLAMFVPRRTAIREIIPLSVAMSLNVILPNLSLAYSSVTFYQVARILLTPLVALMNYVLYQATLPRNAILALVPACMGVGMVSYYDSLPTGDDKVKTTTGLGMIFAFSGIFASSLYTVWIASYHRKLQMSSMQLLYNQAPVSAGLLLYVIPFVDTFPSWAEVPSGIFASLINISQFFIIAQTGPVSSTVVGHLKTCTIVALGWATSGRTVGDKSVVGVLIAVGGIIS</sequence>
<dbReference type="PANTHER" id="PTHR11132">
    <property type="entry name" value="SOLUTE CARRIER FAMILY 35"/>
    <property type="match status" value="1"/>
</dbReference>
<comment type="similarity">
    <text evidence="2 7">Belongs to the TPT transporter family. SLC35D subfamily.</text>
</comment>
<keyword evidence="5 7" id="KW-1133">Transmembrane helix</keyword>
<accession>A0AAN9UJ82</accession>
<evidence type="ECO:0000256" key="1">
    <source>
        <dbReference type="ARBA" id="ARBA00003420"/>
    </source>
</evidence>
<feature type="transmembrane region" description="Helical" evidence="7">
    <location>
        <begin position="110"/>
        <end position="131"/>
    </location>
</feature>
<proteinExistence type="inferred from homology"/>
<comment type="function">
    <text evidence="1 7">Involved in the import of GDP-mannose from the cytoplasm into the Golgi lumen.</text>
</comment>
<evidence type="ECO:0000256" key="4">
    <source>
        <dbReference type="ARBA" id="ARBA00022692"/>
    </source>
</evidence>
<feature type="transmembrane region" description="Helical" evidence="7">
    <location>
        <begin position="76"/>
        <end position="98"/>
    </location>
</feature>
<evidence type="ECO:0000256" key="7">
    <source>
        <dbReference type="RuleBase" id="RU367097"/>
    </source>
</evidence>
<comment type="subcellular location">
    <subcellularLocation>
        <location evidence="7">Golgi apparatus membrane</location>
        <topology evidence="7">Multi-pass membrane protein</topology>
    </subcellularLocation>
    <subcellularLocation>
        <location evidence="7">Cytoplasmic vesicle membrane</location>
        <topology evidence="7">Multi-pass membrane protein</topology>
    </subcellularLocation>
    <subcellularLocation>
        <location evidence="7">Endoplasmic reticulum membrane</location>
        <topology evidence="7">Multi-pass membrane protein</topology>
    </subcellularLocation>
</comment>
<gene>
    <name evidence="9" type="ORF">SLS62_008323</name>
</gene>
<reference evidence="9 10" key="1">
    <citation type="submission" date="2024-02" db="EMBL/GenBank/DDBJ databases">
        <title>De novo assembly and annotation of 12 fungi associated with fruit tree decline syndrome in Ontario, Canada.</title>
        <authorList>
            <person name="Sulman M."/>
            <person name="Ellouze W."/>
            <person name="Ilyukhin E."/>
        </authorList>
    </citation>
    <scope>NUCLEOTIDE SEQUENCE [LARGE SCALE GENOMIC DNA]</scope>
    <source>
        <strain evidence="9 10">M11/M66-122</strain>
    </source>
</reference>
<dbReference type="GO" id="GO:0005789">
    <property type="term" value="C:endoplasmic reticulum membrane"/>
    <property type="evidence" value="ECO:0007669"/>
    <property type="project" value="UniProtKB-SubCell"/>
</dbReference>